<feature type="domain" description="Helicase ATP-binding" evidence="9">
    <location>
        <begin position="132"/>
        <end position="327"/>
    </location>
</feature>
<keyword evidence="5" id="KW-0067">ATP-binding</keyword>
<dbReference type="Proteomes" id="UP000792457">
    <property type="component" value="Unassembled WGS sequence"/>
</dbReference>
<reference evidence="10" key="2">
    <citation type="submission" date="2017-10" db="EMBL/GenBank/DDBJ databases">
        <title>Ladona fulva Genome sequencing and assembly.</title>
        <authorList>
            <person name="Murali S."/>
            <person name="Richards S."/>
            <person name="Bandaranaike D."/>
            <person name="Bellair M."/>
            <person name="Blankenburg K."/>
            <person name="Chao H."/>
            <person name="Dinh H."/>
            <person name="Doddapaneni H."/>
            <person name="Dugan-Rocha S."/>
            <person name="Elkadiri S."/>
            <person name="Gnanaolivu R."/>
            <person name="Hernandez B."/>
            <person name="Skinner E."/>
            <person name="Javaid M."/>
            <person name="Lee S."/>
            <person name="Li M."/>
            <person name="Ming W."/>
            <person name="Munidasa M."/>
            <person name="Muniz J."/>
            <person name="Nguyen L."/>
            <person name="Hughes D."/>
            <person name="Osuji N."/>
            <person name="Pu L.-L."/>
            <person name="Puazo M."/>
            <person name="Qu C."/>
            <person name="Quiroz J."/>
            <person name="Raj R."/>
            <person name="Weissenberger G."/>
            <person name="Xin Y."/>
            <person name="Zou X."/>
            <person name="Han Y."/>
            <person name="Worley K."/>
            <person name="Muzny D."/>
            <person name="Gibbs R."/>
        </authorList>
    </citation>
    <scope>NUCLEOTIDE SEQUENCE</scope>
    <source>
        <strain evidence="10">Sampled in the wild</strain>
    </source>
</reference>
<dbReference type="GO" id="GO:0005634">
    <property type="term" value="C:nucleus"/>
    <property type="evidence" value="ECO:0007669"/>
    <property type="project" value="UniProtKB-SubCell"/>
</dbReference>
<dbReference type="EMBL" id="KZ308382">
    <property type="protein sequence ID" value="KAG8228718.1"/>
    <property type="molecule type" value="Genomic_DNA"/>
</dbReference>
<evidence type="ECO:0000256" key="4">
    <source>
        <dbReference type="ARBA" id="ARBA00022806"/>
    </source>
</evidence>
<evidence type="ECO:0000256" key="3">
    <source>
        <dbReference type="ARBA" id="ARBA00022741"/>
    </source>
</evidence>
<keyword evidence="3" id="KW-0547">Nucleotide-binding</keyword>
<evidence type="ECO:0000256" key="8">
    <source>
        <dbReference type="SAM" id="MobiDB-lite"/>
    </source>
</evidence>
<keyword evidence="4" id="KW-0378">Hydrolase</keyword>
<dbReference type="InterPro" id="IPR014001">
    <property type="entry name" value="Helicase_ATP-bd"/>
</dbReference>
<dbReference type="GO" id="GO:0004386">
    <property type="term" value="F:helicase activity"/>
    <property type="evidence" value="ECO:0007669"/>
    <property type="project" value="UniProtKB-KW"/>
</dbReference>
<dbReference type="OrthoDB" id="2020972at2759"/>
<evidence type="ECO:0000256" key="5">
    <source>
        <dbReference type="ARBA" id="ARBA00022840"/>
    </source>
</evidence>
<protein>
    <recommendedName>
        <fullName evidence="9">Helicase ATP-binding domain-containing protein</fullName>
    </recommendedName>
</protein>
<evidence type="ECO:0000256" key="6">
    <source>
        <dbReference type="ARBA" id="ARBA00023125"/>
    </source>
</evidence>
<evidence type="ECO:0000256" key="2">
    <source>
        <dbReference type="ARBA" id="ARBA00007025"/>
    </source>
</evidence>
<gene>
    <name evidence="10" type="ORF">J437_LFUL009400</name>
</gene>
<sequence length="439" mass="50040">MLHNNLSLLLLFSCALIYSFLRFPCFMIALFVFFYDVVTISSSSSEDDDCILLSEPSAGEESEIEEDPSNSGMHTNDLYNVPDEQGRVLVNVGHPPNEPDVFLAPQIGRVIKPHQIGGVRFLFDNVVESLDRFSTSTGFGCILAHSMGLGKTLQVVSFCDVFLRHTDARTVLCIMPINTLQNWVAEFNIWLPSDPYATPLASHGEVRPRNFPLHVLNDSHKSLGARSKLSLRRSHPKKKKRKRPSEVIDIEEDDRNKALLDAMHAALVRPGPDLVICDEGHRIKNSHASISQALKNIRSKRRVVLTGYPLQNNLLEYWCMVDFVRPNYLGTKTEFCNMFERPIQNGQCIDSTPQDIRLMRYRAHVLHSLLEGFVQRRSHSVLQMSLPQKEEYVLLLRMTKFQRQLYDTFMNEVVRTKAVPNPLKAFAVCCKVSKDKRLL</sequence>
<dbReference type="InterPro" id="IPR038718">
    <property type="entry name" value="SNF2-like_sf"/>
</dbReference>
<keyword evidence="6" id="KW-0238">DNA-binding</keyword>
<keyword evidence="4" id="KW-0347">Helicase</keyword>
<comment type="similarity">
    <text evidence="2">Belongs to the SNF2/RAD54 helicase family.</text>
</comment>
<dbReference type="GO" id="GO:0003677">
    <property type="term" value="F:DNA binding"/>
    <property type="evidence" value="ECO:0007669"/>
    <property type="project" value="UniProtKB-KW"/>
</dbReference>
<comment type="caution">
    <text evidence="10">The sequence shown here is derived from an EMBL/GenBank/DDBJ whole genome shotgun (WGS) entry which is preliminary data.</text>
</comment>
<reference evidence="10" key="1">
    <citation type="submission" date="2013-04" db="EMBL/GenBank/DDBJ databases">
        <authorList>
            <person name="Qu J."/>
            <person name="Murali S.C."/>
            <person name="Bandaranaike D."/>
            <person name="Bellair M."/>
            <person name="Blankenburg K."/>
            <person name="Chao H."/>
            <person name="Dinh H."/>
            <person name="Doddapaneni H."/>
            <person name="Downs B."/>
            <person name="Dugan-Rocha S."/>
            <person name="Elkadiri S."/>
            <person name="Gnanaolivu R.D."/>
            <person name="Hernandez B."/>
            <person name="Javaid M."/>
            <person name="Jayaseelan J.C."/>
            <person name="Lee S."/>
            <person name="Li M."/>
            <person name="Ming W."/>
            <person name="Munidasa M."/>
            <person name="Muniz J."/>
            <person name="Nguyen L."/>
            <person name="Ongeri F."/>
            <person name="Osuji N."/>
            <person name="Pu L.-L."/>
            <person name="Puazo M."/>
            <person name="Qu C."/>
            <person name="Quiroz J."/>
            <person name="Raj R."/>
            <person name="Weissenberger G."/>
            <person name="Xin Y."/>
            <person name="Zou X."/>
            <person name="Han Y."/>
            <person name="Richards S."/>
            <person name="Worley K."/>
            <person name="Muzny D."/>
            <person name="Gibbs R."/>
        </authorList>
    </citation>
    <scope>NUCLEOTIDE SEQUENCE</scope>
    <source>
        <strain evidence="10">Sampled in the wild</strain>
    </source>
</reference>
<name>A0A8K0KA63_LADFU</name>
<dbReference type="SUPFAM" id="SSF52540">
    <property type="entry name" value="P-loop containing nucleoside triphosphate hydrolases"/>
    <property type="match status" value="1"/>
</dbReference>
<dbReference type="Gene3D" id="3.40.50.10810">
    <property type="entry name" value="Tandem AAA-ATPase domain"/>
    <property type="match status" value="1"/>
</dbReference>
<dbReference type="Pfam" id="PF00176">
    <property type="entry name" value="SNF2-rel_dom"/>
    <property type="match status" value="1"/>
</dbReference>
<evidence type="ECO:0000313" key="11">
    <source>
        <dbReference type="Proteomes" id="UP000792457"/>
    </source>
</evidence>
<dbReference type="AlphaFoldDB" id="A0A8K0KA63"/>
<feature type="region of interest" description="Disordered" evidence="8">
    <location>
        <begin position="227"/>
        <end position="246"/>
    </location>
</feature>
<evidence type="ECO:0000313" key="10">
    <source>
        <dbReference type="EMBL" id="KAG8228718.1"/>
    </source>
</evidence>
<dbReference type="PANTHER" id="PTHR45797">
    <property type="entry name" value="RAD54-LIKE"/>
    <property type="match status" value="1"/>
</dbReference>
<dbReference type="GO" id="GO:0016887">
    <property type="term" value="F:ATP hydrolysis activity"/>
    <property type="evidence" value="ECO:0007669"/>
    <property type="project" value="InterPro"/>
</dbReference>
<evidence type="ECO:0000256" key="1">
    <source>
        <dbReference type="ARBA" id="ARBA00004123"/>
    </source>
</evidence>
<dbReference type="GO" id="GO:0005524">
    <property type="term" value="F:ATP binding"/>
    <property type="evidence" value="ECO:0007669"/>
    <property type="project" value="UniProtKB-KW"/>
</dbReference>
<dbReference type="InterPro" id="IPR000330">
    <property type="entry name" value="SNF2_N"/>
</dbReference>
<evidence type="ECO:0000256" key="7">
    <source>
        <dbReference type="ARBA" id="ARBA00023242"/>
    </source>
</evidence>
<keyword evidence="7" id="KW-0539">Nucleus</keyword>
<keyword evidence="11" id="KW-1185">Reference proteome</keyword>
<accession>A0A8K0KA63</accession>
<dbReference type="InterPro" id="IPR044574">
    <property type="entry name" value="ARIP4-like"/>
</dbReference>
<comment type="subcellular location">
    <subcellularLocation>
        <location evidence="1">Nucleus</location>
    </subcellularLocation>
</comment>
<dbReference type="SMART" id="SM00487">
    <property type="entry name" value="DEXDc"/>
    <property type="match status" value="1"/>
</dbReference>
<dbReference type="InterPro" id="IPR027417">
    <property type="entry name" value="P-loop_NTPase"/>
</dbReference>
<organism evidence="10 11">
    <name type="scientific">Ladona fulva</name>
    <name type="common">Scarce chaser dragonfly</name>
    <name type="synonym">Libellula fulva</name>
    <dbReference type="NCBI Taxonomy" id="123851"/>
    <lineage>
        <taxon>Eukaryota</taxon>
        <taxon>Metazoa</taxon>
        <taxon>Ecdysozoa</taxon>
        <taxon>Arthropoda</taxon>
        <taxon>Hexapoda</taxon>
        <taxon>Insecta</taxon>
        <taxon>Pterygota</taxon>
        <taxon>Palaeoptera</taxon>
        <taxon>Odonata</taxon>
        <taxon>Epiprocta</taxon>
        <taxon>Anisoptera</taxon>
        <taxon>Libelluloidea</taxon>
        <taxon>Libellulidae</taxon>
        <taxon>Ladona</taxon>
    </lineage>
</organism>
<evidence type="ECO:0000259" key="9">
    <source>
        <dbReference type="PROSITE" id="PS51192"/>
    </source>
</evidence>
<proteinExistence type="inferred from homology"/>
<feature type="compositionally biased region" description="Basic residues" evidence="8">
    <location>
        <begin position="229"/>
        <end position="243"/>
    </location>
</feature>
<dbReference type="PANTHER" id="PTHR45797:SF1">
    <property type="entry name" value="HELICASE ARIP4"/>
    <property type="match status" value="1"/>
</dbReference>
<dbReference type="PROSITE" id="PS51192">
    <property type="entry name" value="HELICASE_ATP_BIND_1"/>
    <property type="match status" value="1"/>
</dbReference>